<dbReference type="AlphaFoldDB" id="A0A7W9WBM7"/>
<evidence type="ECO:0000313" key="1">
    <source>
        <dbReference type="EMBL" id="MBB6059994.1"/>
    </source>
</evidence>
<dbReference type="RefSeq" id="WP_183403589.1">
    <property type="nucleotide sequence ID" value="NZ_JACHGG010000003.1"/>
</dbReference>
<evidence type="ECO:0000313" key="2">
    <source>
        <dbReference type="Proteomes" id="UP000532746"/>
    </source>
</evidence>
<comment type="caution">
    <text evidence="1">The sequence shown here is derived from an EMBL/GenBank/DDBJ whole genome shotgun (WGS) entry which is preliminary data.</text>
</comment>
<dbReference type="Gene3D" id="3.10.450.40">
    <property type="match status" value="1"/>
</dbReference>
<name>A0A7W9WBM7_9BACT</name>
<proteinExistence type="predicted"/>
<accession>A0A7W9WBM7</accession>
<keyword evidence="2" id="KW-1185">Reference proteome</keyword>
<evidence type="ECO:0008006" key="3">
    <source>
        <dbReference type="Google" id="ProtNLM"/>
    </source>
</evidence>
<dbReference type="Proteomes" id="UP000532746">
    <property type="component" value="Unassembled WGS sequence"/>
</dbReference>
<reference evidence="1 2" key="1">
    <citation type="submission" date="2020-08" db="EMBL/GenBank/DDBJ databases">
        <title>Genomic Encyclopedia of Type Strains, Phase IV (KMG-IV): sequencing the most valuable type-strain genomes for metagenomic binning, comparative biology and taxonomic classification.</title>
        <authorList>
            <person name="Goeker M."/>
        </authorList>
    </citation>
    <scope>NUCLEOTIDE SEQUENCE [LARGE SCALE GENOMIC DNA]</scope>
    <source>
        <strain evidence="1 2">DSM 26718</strain>
    </source>
</reference>
<dbReference type="Pfam" id="PF11523">
    <property type="entry name" value="DUF3223"/>
    <property type="match status" value="1"/>
</dbReference>
<dbReference type="EMBL" id="JACHGG010000003">
    <property type="protein sequence ID" value="MBB6059994.1"/>
    <property type="molecule type" value="Genomic_DNA"/>
</dbReference>
<organism evidence="1 2">
    <name type="scientific">Hymenobacter luteus</name>
    <dbReference type="NCBI Taxonomy" id="1411122"/>
    <lineage>
        <taxon>Bacteria</taxon>
        <taxon>Pseudomonadati</taxon>
        <taxon>Bacteroidota</taxon>
        <taxon>Cytophagia</taxon>
        <taxon>Cytophagales</taxon>
        <taxon>Hymenobacteraceae</taxon>
        <taxon>Hymenobacter</taxon>
    </lineage>
</organism>
<protein>
    <recommendedName>
        <fullName evidence="3">DUF3223 domain-containing protein</fullName>
    </recommendedName>
</protein>
<gene>
    <name evidence="1" type="ORF">HNQ93_002854</name>
</gene>
<sequence>MRKSITIGKRSFLSKKEALLYYKNILNSYKFGQSLNDNDFDSLIALLDYDYQINTEKLDNSEKIDKAINNKCEDESEKLVVEDIIVSKAQFNTKCFEVVYSDNTSCYISYIMIINRKEYTHESLFNIACRNCIQKDLRKVKLEYFKNNSVQGRVKCQETNVLSRWEELVVDHRQPNTLSMIIDRFKEINNIFLENLEYQTDKNNLIMFKDQDLLQKFSLYHQAKATLRVVRKECNSSRSSMGRVKKNLKDLTIDQTQLPLF</sequence>